<comment type="caution">
    <text evidence="2">The sequence shown here is derived from an EMBL/GenBank/DDBJ whole genome shotgun (WGS) entry which is preliminary data.</text>
</comment>
<keyword evidence="1" id="KW-0732">Signal</keyword>
<dbReference type="OrthoDB" id="9764953at2"/>
<dbReference type="AlphaFoldDB" id="A0A363UPY9"/>
<accession>A0A363UPY9</accession>
<evidence type="ECO:0000313" key="2">
    <source>
        <dbReference type="EMBL" id="PWN57475.1"/>
    </source>
</evidence>
<name>A0A363UPY9_9GAMM</name>
<dbReference type="SUPFAM" id="SSF53474">
    <property type="entry name" value="alpha/beta-Hydrolases"/>
    <property type="match status" value="1"/>
</dbReference>
<feature type="signal peptide" evidence="1">
    <location>
        <begin position="1"/>
        <end position="25"/>
    </location>
</feature>
<proteinExistence type="predicted"/>
<dbReference type="SUPFAM" id="SSF49344">
    <property type="entry name" value="CBD9-like"/>
    <property type="match status" value="1"/>
</dbReference>
<dbReference type="Gene3D" id="3.40.50.1820">
    <property type="entry name" value="alpha/beta hydrolase"/>
    <property type="match status" value="1"/>
</dbReference>
<keyword evidence="3" id="KW-1185">Reference proteome</keyword>
<protein>
    <recommendedName>
        <fullName evidence="4">Peptidase S9 prolyl oligopeptidase catalytic domain-containing protein</fullName>
    </recommendedName>
</protein>
<evidence type="ECO:0000313" key="3">
    <source>
        <dbReference type="Proteomes" id="UP000251800"/>
    </source>
</evidence>
<dbReference type="InterPro" id="IPR029058">
    <property type="entry name" value="AB_hydrolase_fold"/>
</dbReference>
<organism evidence="2 3">
    <name type="scientific">Abyssibacter profundi</name>
    <dbReference type="NCBI Taxonomy" id="2182787"/>
    <lineage>
        <taxon>Bacteria</taxon>
        <taxon>Pseudomonadati</taxon>
        <taxon>Pseudomonadota</taxon>
        <taxon>Gammaproteobacteria</taxon>
        <taxon>Chromatiales</taxon>
        <taxon>Oceanococcaceae</taxon>
        <taxon>Abyssibacter</taxon>
    </lineage>
</organism>
<evidence type="ECO:0000256" key="1">
    <source>
        <dbReference type="SAM" id="SignalP"/>
    </source>
</evidence>
<dbReference type="PROSITE" id="PS51257">
    <property type="entry name" value="PROKAR_LIPOPROTEIN"/>
    <property type="match status" value="1"/>
</dbReference>
<reference evidence="2 3" key="1">
    <citation type="submission" date="2018-05" db="EMBL/GenBank/DDBJ databases">
        <title>Abyssibacter profundi OUC007T gen. nov., sp. nov, a marine bacterium isolated from seawater of the Mariana Trench.</title>
        <authorList>
            <person name="Zhou S."/>
        </authorList>
    </citation>
    <scope>NUCLEOTIDE SEQUENCE [LARGE SCALE GENOMIC DNA]</scope>
    <source>
        <strain evidence="2 3">OUC007</strain>
    </source>
</reference>
<feature type="chain" id="PRO_5016942495" description="Peptidase S9 prolyl oligopeptidase catalytic domain-containing protein" evidence="1">
    <location>
        <begin position="26"/>
        <end position="751"/>
    </location>
</feature>
<sequence length="751" mass="80990">MTQALRSRYGFIPLAILGTLLSACGQSDFTASPVGSNPTVDAIDCLGETAVDHRPQSLPVDVTPRPGPAVLYMDPPRAPQLENTGEWQAPPILISGAAAYRCGEYIYQDWLFDDHGALGLPDPNDPKGGTSYLFSPKAGSLTYPTDPAYANNAADLVEFRVKPVPGATLFRLTLNTLIDPTLVAATIALGESDSSVAWPYAAGVSSPAEYFVTVANGQAYLHQAEGTPILPAPTLRIDMERRQLEVRVDEASWQPGDAEVRMAVGVGLWDAENEQYLQPAAVADASTPGGASPLGAALFNMGFRFDEPMPAFAPGEGRTIADAAATARIQARFWREKLQADTLATGDVSPLHTRVDFAKLRRGDRDETQVPTTGPMNRIFASRYTFGQGADYERACGGVSAARPCDGVMVGQLQPYTLYVPERPEPDAGFGLTLMLHALSANYNQYLDTRHASQFGERGLGHLVVTPAGRGPDGFYFDVAEADTFEVWADVARHYRLNPDQVAMGGISMGGIGTYRLAPRYPDLFGYLYPVVAGAGDAEPRLASLRNVPTTMWAALLDELQPVTTTEAAVTALDELGYRYDAYLFQTWDHLTPSTYDYYQPMADAVGDAQVLRDPHHITYVLAPGEDEPRVDVIADRAYWLSELTLRDPQLETGTIDVVSEGFGLADAVPESLAPEAGVLTGGHHDPAPYLRRQLVWADPESIPAADRIVLSATNIATVTIHPERARISCDAELSIDSDGPIDVTLAGCDD</sequence>
<dbReference type="RefSeq" id="WP_109718979.1">
    <property type="nucleotide sequence ID" value="NZ_QEQK01000002.1"/>
</dbReference>
<dbReference type="Gene3D" id="2.60.40.1190">
    <property type="match status" value="1"/>
</dbReference>
<dbReference type="EMBL" id="QEQK01000002">
    <property type="protein sequence ID" value="PWN57475.1"/>
    <property type="molecule type" value="Genomic_DNA"/>
</dbReference>
<gene>
    <name evidence="2" type="ORF">DEH80_03025</name>
</gene>
<dbReference type="Proteomes" id="UP000251800">
    <property type="component" value="Unassembled WGS sequence"/>
</dbReference>
<evidence type="ECO:0008006" key="4">
    <source>
        <dbReference type="Google" id="ProtNLM"/>
    </source>
</evidence>